<evidence type="ECO:0000256" key="7">
    <source>
        <dbReference type="SAM" id="MobiDB-lite"/>
    </source>
</evidence>
<keyword evidence="10" id="KW-1185">Reference proteome</keyword>
<gene>
    <name evidence="9" type="ORF">C7M84_004096</name>
</gene>
<dbReference type="SUPFAM" id="SSF57903">
    <property type="entry name" value="FYVE/PHD zinc finger"/>
    <property type="match status" value="1"/>
</dbReference>
<keyword evidence="1" id="KW-0597">Phosphoprotein</keyword>
<dbReference type="InterPro" id="IPR011011">
    <property type="entry name" value="Znf_FYVE_PHD"/>
</dbReference>
<dbReference type="GO" id="GO:0000724">
    <property type="term" value="P:double-strand break repair via homologous recombination"/>
    <property type="evidence" value="ECO:0007669"/>
    <property type="project" value="InterPro"/>
</dbReference>
<proteinExistence type="predicted"/>
<accession>A0A3R7QFL4</accession>
<dbReference type="Pfam" id="PF25569">
    <property type="entry name" value="TPR_ZFYVE26"/>
    <property type="match status" value="1"/>
</dbReference>
<dbReference type="InterPro" id="IPR057946">
    <property type="entry name" value="TPR_ZFYVE26"/>
</dbReference>
<keyword evidence="3 5" id="KW-0863">Zinc-finger</keyword>
<dbReference type="GO" id="GO:0030496">
    <property type="term" value="C:midbody"/>
    <property type="evidence" value="ECO:0007669"/>
    <property type="project" value="TreeGrafter"/>
</dbReference>
<name>A0A3R7QFL4_PENVA</name>
<dbReference type="InterPro" id="IPR000306">
    <property type="entry name" value="Znf_FYVE"/>
</dbReference>
<dbReference type="InterPro" id="IPR028730">
    <property type="entry name" value="ZFYVE26"/>
</dbReference>
<dbReference type="Gene3D" id="3.30.40.10">
    <property type="entry name" value="Zinc/RING finger domain, C3HC4 (zinc finger)"/>
    <property type="match status" value="1"/>
</dbReference>
<evidence type="ECO:0000256" key="6">
    <source>
        <dbReference type="SAM" id="Coils"/>
    </source>
</evidence>
<reference evidence="9 10" key="2">
    <citation type="submission" date="2019-01" db="EMBL/GenBank/DDBJ databases">
        <title>The decoding of complex shrimp genome reveals the adaptation for benthos swimmer, frequently molting mechanism and breeding impact on genome.</title>
        <authorList>
            <person name="Sun Y."/>
            <person name="Gao Y."/>
            <person name="Yu Y."/>
        </authorList>
    </citation>
    <scope>NUCLEOTIDE SEQUENCE [LARGE SCALE GENOMIC DNA]</scope>
    <source>
        <tissue evidence="9">Muscle</tissue>
    </source>
</reference>
<protein>
    <submittedName>
        <fullName evidence="9">Zinc finger FYVE domain-containing protein 26</fullName>
    </submittedName>
</protein>
<keyword evidence="2" id="KW-0479">Metal-binding</keyword>
<comment type="caution">
    <text evidence="9">The sequence shown here is derived from an EMBL/GenBank/DDBJ whole genome shotgun (WGS) entry which is preliminary data.</text>
</comment>
<feature type="compositionally biased region" description="Acidic residues" evidence="7">
    <location>
        <begin position="548"/>
        <end position="561"/>
    </location>
</feature>
<reference evidence="9 10" key="1">
    <citation type="submission" date="2018-04" db="EMBL/GenBank/DDBJ databases">
        <authorList>
            <person name="Zhang X."/>
            <person name="Yuan J."/>
            <person name="Li F."/>
            <person name="Xiang J."/>
        </authorList>
    </citation>
    <scope>NUCLEOTIDE SEQUENCE [LARGE SCALE GENOMIC DNA]</scope>
    <source>
        <tissue evidence="9">Muscle</tissue>
    </source>
</reference>
<evidence type="ECO:0000313" key="9">
    <source>
        <dbReference type="EMBL" id="ROT77276.1"/>
    </source>
</evidence>
<evidence type="ECO:0000256" key="5">
    <source>
        <dbReference type="PROSITE-ProRule" id="PRU00091"/>
    </source>
</evidence>
<dbReference type="OrthoDB" id="1936617at2759"/>
<dbReference type="PANTHER" id="PTHR46591:SF1">
    <property type="entry name" value="ZINC FINGER FYVE DOMAIN-CONTAINING PROTEIN 26"/>
    <property type="match status" value="1"/>
</dbReference>
<feature type="region of interest" description="Disordered" evidence="7">
    <location>
        <begin position="548"/>
        <end position="571"/>
    </location>
</feature>
<dbReference type="GO" id="GO:0008270">
    <property type="term" value="F:zinc ion binding"/>
    <property type="evidence" value="ECO:0007669"/>
    <property type="project" value="UniProtKB-KW"/>
</dbReference>
<feature type="region of interest" description="Disordered" evidence="7">
    <location>
        <begin position="824"/>
        <end position="855"/>
    </location>
</feature>
<keyword evidence="4" id="KW-0862">Zinc</keyword>
<organism evidence="9 10">
    <name type="scientific">Penaeus vannamei</name>
    <name type="common">Whiteleg shrimp</name>
    <name type="synonym">Litopenaeus vannamei</name>
    <dbReference type="NCBI Taxonomy" id="6689"/>
    <lineage>
        <taxon>Eukaryota</taxon>
        <taxon>Metazoa</taxon>
        <taxon>Ecdysozoa</taxon>
        <taxon>Arthropoda</taxon>
        <taxon>Crustacea</taxon>
        <taxon>Multicrustacea</taxon>
        <taxon>Malacostraca</taxon>
        <taxon>Eumalacostraca</taxon>
        <taxon>Eucarida</taxon>
        <taxon>Decapoda</taxon>
        <taxon>Dendrobranchiata</taxon>
        <taxon>Penaeoidea</taxon>
        <taxon>Penaeidae</taxon>
        <taxon>Penaeus</taxon>
    </lineage>
</organism>
<keyword evidence="6" id="KW-0175">Coiled coil</keyword>
<feature type="region of interest" description="Disordered" evidence="7">
    <location>
        <begin position="78"/>
        <end position="100"/>
    </location>
</feature>
<dbReference type="Proteomes" id="UP000283509">
    <property type="component" value="Unassembled WGS sequence"/>
</dbReference>
<dbReference type="PANTHER" id="PTHR46591">
    <property type="entry name" value="ZINC FINGER FYVE DOMAIN-CONTAINING PROTEIN 26"/>
    <property type="match status" value="1"/>
</dbReference>
<feature type="coiled-coil region" evidence="6">
    <location>
        <begin position="122"/>
        <end position="149"/>
    </location>
</feature>
<feature type="compositionally biased region" description="Polar residues" evidence="7">
    <location>
        <begin position="684"/>
        <end position="708"/>
    </location>
</feature>
<dbReference type="GO" id="GO:0005765">
    <property type="term" value="C:lysosomal membrane"/>
    <property type="evidence" value="ECO:0007669"/>
    <property type="project" value="TreeGrafter"/>
</dbReference>
<evidence type="ECO:0000256" key="2">
    <source>
        <dbReference type="ARBA" id="ARBA00022723"/>
    </source>
</evidence>
<dbReference type="STRING" id="6689.A0A3R7QFL4"/>
<dbReference type="InterPro" id="IPR013083">
    <property type="entry name" value="Znf_RING/FYVE/PHD"/>
</dbReference>
<feature type="compositionally biased region" description="Basic and acidic residues" evidence="7">
    <location>
        <begin position="652"/>
        <end position="666"/>
    </location>
</feature>
<evidence type="ECO:0000256" key="3">
    <source>
        <dbReference type="ARBA" id="ARBA00022771"/>
    </source>
</evidence>
<dbReference type="GO" id="GO:0005813">
    <property type="term" value="C:centrosome"/>
    <property type="evidence" value="ECO:0007669"/>
    <property type="project" value="TreeGrafter"/>
</dbReference>
<evidence type="ECO:0000259" key="8">
    <source>
        <dbReference type="PROSITE" id="PS50178"/>
    </source>
</evidence>
<dbReference type="InterPro" id="IPR017455">
    <property type="entry name" value="Znf_FYVE-rel"/>
</dbReference>
<dbReference type="GO" id="GO:0032465">
    <property type="term" value="P:regulation of cytokinesis"/>
    <property type="evidence" value="ECO:0007669"/>
    <property type="project" value="TreeGrafter"/>
</dbReference>
<evidence type="ECO:0000313" key="10">
    <source>
        <dbReference type="Proteomes" id="UP000283509"/>
    </source>
</evidence>
<feature type="compositionally biased region" description="Basic and acidic residues" evidence="7">
    <location>
        <begin position="90"/>
        <end position="100"/>
    </location>
</feature>
<evidence type="ECO:0000256" key="1">
    <source>
        <dbReference type="ARBA" id="ARBA00022553"/>
    </source>
</evidence>
<evidence type="ECO:0000256" key="4">
    <source>
        <dbReference type="ARBA" id="ARBA00022833"/>
    </source>
</evidence>
<dbReference type="GO" id="GO:0000281">
    <property type="term" value="P:mitotic cytokinesis"/>
    <property type="evidence" value="ECO:0007669"/>
    <property type="project" value="InterPro"/>
</dbReference>
<feature type="compositionally biased region" description="Polar residues" evidence="7">
    <location>
        <begin position="824"/>
        <end position="839"/>
    </location>
</feature>
<feature type="region of interest" description="Disordered" evidence="7">
    <location>
        <begin position="633"/>
        <end position="708"/>
    </location>
</feature>
<sequence length="3019" mass="336726">MKDTAGGSGPLLRFLFQYEDRIQKEIFSIFNQEDTDTTKSHVSLSDEARTALRDKLLSHPHETSCILHELVVRSRTLRDRGGDQENVSEAENKNVKSEEKGSLELIKKKGHCIFGDILKECLDHCLRRVESLDDKLKGMEEDYASAINRPKKNFSPKKLSFGIPKNGSSESVEVVKLLERSQATEVEKQRNEVLLYKILSLSSDAPLSYLCELFPRMLRLCYEKNLLVSNKLHFTNLSSSDTCLRLFCEMEGEYLSSSSRINKASLVERLPSFAPTDIREMFLSCAADSKHVLQLVFEGLVVDGVKSMKEMEGCDTENWILTLWPMIFLHAWSTSVDKMESLIWISAVWENHPKNIDPLLFDICSDLNRDMDLVRWCLTRSSSVKILPLLQLIRNHSPLFTLHKSLPLHTLWPEEVLHLLDEHSKARDPSGTLSSSCQSTYKAFCILLSVFQVIGSGMQLDNAVAGRQARGKLLGDKGQIFGRSTDMSSEGISNYRDRQAPLQFYQQNILEKLQDVRRMIDELKPLECRVEVMENIFSLLFVRHSDMSDEGQSESGGEEGELERSFLSQQTDVESLASTSHAFIDMHLNSATSAGDKEKEQSTKKVKVLDFADQVVLEESSSETVNLSVRELSPFGSASEEEKTSGSSTEANSKELKTTESSEASKIRGSSWPPASSERLTWDAHQQSPQSGPTFHHQSSCTVSGKSTGSSMGELPHTGYLINSLVAWDILLLLRDSILTASAQTYTEIGQQAESKESCSRKEVQVRLSSLSRLISEGLWRMQVIAPYNRKFGSVENFDDFLDGTLISGNTGYTVYENSIQTSAKSRVHNSGQTSNSQGMKKRHGKEHESPELSAGLQDHTSVITYLLAPPSSLITLALANGNVTRAEQVVKMYKVGDSTEKREVCLTNRLSQLRPKLSLTSQKSGKLKDSKGVQHKGYSKDLIQNIGLLAREGSAQVSTTNLIHDLVTSTPPPIPQCLSTKVIEGSCQIASSFLSPQALVLADLALTVDLTETTASYLMEQALQRSVSQPSVSSSLPKTIGSIQGYIPVLQKLASMCSTLIAVRTLECESDSDGANKNSSVDTFAYVCPFSATPMSLMLSPLPLGESELKNYVKAWSRFLDSFAETQDALLWCGDSDSVDSSINIHINSGKNRAHVSYKLLLQILSEKANHLYRSSIKECQDTKMGAFVRTFYQYLQLMSAMVTLHADEKYHNNMKSYFSLLKQRPVHILGSLMFQEGIDPVKLEPIAARMRLNLTAMILQYCCPKITVSYDFLHRGEHDTEVQDAASRLGSQVSQGQVILNSGTVAGTSAVYGEVIVRDILTSLLSGLKEAIQAQALTFTHCHKAVILNDATAPNALLSTDVQEALKDTAELAAIDFTKISPNEEAVVFFVNLANLMYIHAGLLNHILYPKSKSGESRGIFSCYLIERLMAMKHLGYNLGQLGFLSLYDVLFGVLQLQNPLSSLLIQNEVNVRVSLFESNLIKSSLQHENAEKLKHISGLITAIPSKLSFCITQGNPVSPLVQVIYADRLEEHIEAAVSEHLNMFSVLKESHSGDAEGQVDPPPGTQKVNVCVSRTILNYVAKHCNGTFDGIHSLMQEVNEELASVFNKSNTGISSKKQVEISVLDNGENQGIAVEYVEDLVNQEFAMTHNSAETNVSAAVSDGLDWTSVKVPPTVLSHLRRQCPLLAFIVQALHSTLEMKRQKGHSWADDETDAWHKILYPPDRGVKPQHEEVHHFQACRNVFTNSRYKALGRISQDSNVLSALLIDPDISSIWSLADQLLGSQTITKDCAMEQQSNVTSMMTVLQALPTATMEAHPNLQSLLDQLLVFILQTSDVSADPKPWMYAYHISDCNVRYTAIQEAHKSWPASAAVNHLNIMVYDTRLPRPKQEWAQNKAVQIGVYEEILRVGNPEVSSWQEVEKMSEEEPAVLLQMLLQKKQFKLGVQWAEHHNVSPELRRLVDQSYLMSVLDKTSPDYGTALEALHALSSDDLVIVTQALLERLSSPPTRRFLIEFLLKTQFLSEAVTLCKDNDELSRKEDGEGITHSAVSPSIALPNISDLQQEVMGLILVEDIAPHADDRFQLSHLASTPHLIIEQWLMNIKLEAVEKAIKTLSQHLDMVDSRMSSSIHSQDFGISSLCKEAGVQKREPQSLSWDVLNWLLEAYAAKALDTTGVQVTLKPQTLNENVPKKFVMPARPPERHEWIPDAEVRECPVCRVAVFSMFCRRHHCRRCGRVVCGSCSKARIVVQGYGDLQVRVCLECYQQTKNLNLEDYIQVRPLGDGTYDTVSQNSEGLVSARGGGGSSCTSDTEGGWYLSTDPDHNALVRQEFCYDYAPSLSLCLAILAQHQDHKRAAVCIVKLCHHLFSLIVSSIKSASPEVDNTFVLSMIQTLLASSKVRFGNIGEHQGIALCEYYTQWVDLISLLSKANCGYIIPIPSLQNMLQIGELHRKNLMGEEKLKEKLERCLQQEFVHMRHLRDMLVKKQLWELALNISTKAGLEATGVWGAWAMASLKAGDFPGARERFSRVLERPFDKRRPCRSSLLPEVIKYLESNPFSVDQKVMEQAERARANIMMNDQSRLPPSQALVVLHSLQELNGISNGLLTNKESNKQIFSSHRTKKKNNSKMDSLFQTECKYYLCLYGNHCMTIQYFMRNKQLQECVNYLLSEEIEVDLFVHEVLVPILRCGQLDMLLRNFRAIDPKQEKWAKYMLGGCRWLERQGWWNSLLAVQEALGDRLRAAMTLLRMYSHAVDSYNGLANRVHHLLAAKSHLQAYLDTQALNQSNAKKKKIILNMSGWQVNQHINTLTLQADVTKFLANCEAKGNVLCSLLHNLHKMKVLGNISLPTLLGDEEERLAVASLAICSAQSVADGLSLAYRVVEGSGISTEKLLSVVSQLLVAHEQYSTVGQVVRGMQEWGVLKAKTIDIALQPALLATASSTQNTHLDALVKLLSSDSAKIEAYIKCGRLKSAYLVAVHRGRHEDVVKVQEVAKSNGQAHVATMCSKWLANYENRVSARV</sequence>
<dbReference type="GO" id="GO:0032266">
    <property type="term" value="F:phosphatidylinositol-3-phosphate binding"/>
    <property type="evidence" value="ECO:0007669"/>
    <property type="project" value="InterPro"/>
</dbReference>
<dbReference type="SMART" id="SM00064">
    <property type="entry name" value="FYVE"/>
    <property type="match status" value="1"/>
</dbReference>
<dbReference type="PROSITE" id="PS50178">
    <property type="entry name" value="ZF_FYVE"/>
    <property type="match status" value="1"/>
</dbReference>
<dbReference type="EMBL" id="QCYY01001545">
    <property type="protein sequence ID" value="ROT77276.1"/>
    <property type="molecule type" value="Genomic_DNA"/>
</dbReference>
<dbReference type="Pfam" id="PF01363">
    <property type="entry name" value="FYVE"/>
    <property type="match status" value="1"/>
</dbReference>
<feature type="domain" description="FYVE-type" evidence="8">
    <location>
        <begin position="2209"/>
        <end position="2269"/>
    </location>
</feature>